<dbReference type="OrthoDB" id="362001at2"/>
<evidence type="ECO:0000313" key="2">
    <source>
        <dbReference type="Proteomes" id="UP000323824"/>
    </source>
</evidence>
<proteinExistence type="predicted"/>
<gene>
    <name evidence="1" type="ORF">EW093_09055</name>
</gene>
<dbReference type="RefSeq" id="WP_149568085.1">
    <property type="nucleotide sequence ID" value="NZ_CP035807.1"/>
</dbReference>
<reference evidence="1 2" key="2">
    <citation type="submission" date="2019-09" db="EMBL/GenBank/DDBJ databases">
        <title>Complete Genome Sequence and Methylome Analysis of free living Spirochaetas.</title>
        <authorList>
            <person name="Leshcheva N."/>
            <person name="Mikheeva N."/>
        </authorList>
    </citation>
    <scope>NUCLEOTIDE SEQUENCE [LARGE SCALE GENOMIC DNA]</scope>
    <source>
        <strain evidence="1 2">P</strain>
    </source>
</reference>
<sequence>MGKKITLLLYVFIPWFLYSELVSVPEFNYSINPLEGWNIQPYSDGSELSWLSSDNNIALYASAWRGDKFSTLRDMFQSLTKDYDAYGSIVPFDYLGNESGIGEIELNINSIPHKGWALFINGDDFDYYLISFTLSQNYEEFTSEIQSVVDSFSFGELGALSPGPISSFVDNSPSREFKKYNIDFFGHSLTVSASEYDFGTTQALIEREAIIMENYSHDPKNFYNAWVRYYQIIFRDNYSRLDPLFNSLYPYFADNKYSDYEIVEILMFWIQGYKYDRTLESRSDLINPLEASLTKMGDCDSRSLVLGILLHKFGIENILFTSEKVKHALIGVSCEGEGYSFDIEGKKYLAVELTKKSLIGEIDESFKDLKLWTPVKMEYTNGF</sequence>
<dbReference type="KEGG" id="sper:EW093_09055"/>
<evidence type="ECO:0008006" key="3">
    <source>
        <dbReference type="Google" id="ProtNLM"/>
    </source>
</evidence>
<name>A0A5C1Q9W8_9SPIO</name>
<keyword evidence="2" id="KW-1185">Reference proteome</keyword>
<accession>A0A5C1Q9W8</accession>
<protein>
    <recommendedName>
        <fullName evidence="3">Transglutaminase domain-containing protein</fullName>
    </recommendedName>
</protein>
<reference evidence="1 2" key="1">
    <citation type="submission" date="2019-02" db="EMBL/GenBank/DDBJ databases">
        <authorList>
            <person name="Fomenkov A."/>
            <person name="Dubinina G."/>
            <person name="Grabovich M."/>
            <person name="Vincze T."/>
            <person name="Roberts R.J."/>
        </authorList>
    </citation>
    <scope>NUCLEOTIDE SEQUENCE [LARGE SCALE GENOMIC DNA]</scope>
    <source>
        <strain evidence="1 2">P</strain>
    </source>
</reference>
<evidence type="ECO:0000313" key="1">
    <source>
        <dbReference type="EMBL" id="QEN04845.1"/>
    </source>
</evidence>
<dbReference type="EMBL" id="CP035807">
    <property type="protein sequence ID" value="QEN04845.1"/>
    <property type="molecule type" value="Genomic_DNA"/>
</dbReference>
<organism evidence="1 2">
    <name type="scientific">Thiospirochaeta perfilievii</name>
    <dbReference type="NCBI Taxonomy" id="252967"/>
    <lineage>
        <taxon>Bacteria</taxon>
        <taxon>Pseudomonadati</taxon>
        <taxon>Spirochaetota</taxon>
        <taxon>Spirochaetia</taxon>
        <taxon>Spirochaetales</taxon>
        <taxon>Spirochaetaceae</taxon>
        <taxon>Thiospirochaeta</taxon>
    </lineage>
</organism>
<dbReference type="Proteomes" id="UP000323824">
    <property type="component" value="Chromosome"/>
</dbReference>
<dbReference type="AlphaFoldDB" id="A0A5C1Q9W8"/>